<sequence>MQLSSLPEFLARHGPLPARWPVEHRAGALALLARDPAARALQLQAALAASLPPASPEALARMRAGVADRIARMPLPARQSWPARWLRPLLPAGFGAAAALLACALWLQFPAANPWGTDPWSAAADQSELLAPRLVVALALGDSE</sequence>
<keyword evidence="2" id="KW-1185">Reference proteome</keyword>
<accession>A0A1V2H932</accession>
<name>A0A1V2H932_9PROT</name>
<gene>
    <name evidence="1" type="ORF">BKE38_03215</name>
</gene>
<dbReference type="AlphaFoldDB" id="A0A1V2H932"/>
<proteinExistence type="predicted"/>
<evidence type="ECO:0000313" key="1">
    <source>
        <dbReference type="EMBL" id="ONG58274.1"/>
    </source>
</evidence>
<dbReference type="Proteomes" id="UP000188879">
    <property type="component" value="Unassembled WGS sequence"/>
</dbReference>
<reference evidence="1 2" key="1">
    <citation type="submission" date="2016-10" db="EMBL/GenBank/DDBJ databases">
        <title>Draft Genome sequence of Roseomonas sp. strain M3.</title>
        <authorList>
            <person name="Subhash Y."/>
            <person name="Lee S."/>
        </authorList>
    </citation>
    <scope>NUCLEOTIDE SEQUENCE [LARGE SCALE GENOMIC DNA]</scope>
    <source>
        <strain evidence="1 2">M3</strain>
    </source>
</reference>
<comment type="caution">
    <text evidence="1">The sequence shown here is derived from an EMBL/GenBank/DDBJ whole genome shotgun (WGS) entry which is preliminary data.</text>
</comment>
<organism evidence="1 2">
    <name type="scientific">Teichococcus deserti</name>
    <dbReference type="NCBI Taxonomy" id="1817963"/>
    <lineage>
        <taxon>Bacteria</taxon>
        <taxon>Pseudomonadati</taxon>
        <taxon>Pseudomonadota</taxon>
        <taxon>Alphaproteobacteria</taxon>
        <taxon>Acetobacterales</taxon>
        <taxon>Roseomonadaceae</taxon>
        <taxon>Roseomonas</taxon>
    </lineage>
</organism>
<dbReference type="EMBL" id="MLCO01000020">
    <property type="protein sequence ID" value="ONG58274.1"/>
    <property type="molecule type" value="Genomic_DNA"/>
</dbReference>
<evidence type="ECO:0000313" key="2">
    <source>
        <dbReference type="Proteomes" id="UP000188879"/>
    </source>
</evidence>
<dbReference type="RefSeq" id="WP_076955940.1">
    <property type="nucleotide sequence ID" value="NZ_MLCO01000020.1"/>
</dbReference>
<protein>
    <submittedName>
        <fullName evidence="1">Uncharacterized protein</fullName>
    </submittedName>
</protein>